<evidence type="ECO:0000313" key="8">
    <source>
        <dbReference type="EMBL" id="MDM1695192.1"/>
    </source>
</evidence>
<accession>A0A0K1XGD6</accession>
<dbReference type="Proteomes" id="UP000063953">
    <property type="component" value="Chromosome"/>
</dbReference>
<evidence type="ECO:0000256" key="3">
    <source>
        <dbReference type="ARBA" id="ARBA00038695"/>
    </source>
</evidence>
<dbReference type="SUPFAM" id="SSF69754">
    <property type="entry name" value="Ribosome binding protein Y (YfiA homologue)"/>
    <property type="match status" value="1"/>
</dbReference>
<dbReference type="GO" id="GO:0043024">
    <property type="term" value="F:ribosomal small subunit binding"/>
    <property type="evidence" value="ECO:0007669"/>
    <property type="project" value="TreeGrafter"/>
</dbReference>
<evidence type="ECO:0000256" key="4">
    <source>
        <dbReference type="ARBA" id="ARBA00041148"/>
    </source>
</evidence>
<reference evidence="8" key="3">
    <citation type="journal article" date="2022" name="Sci. Total Environ.">
        <title>Prevalence, transmission, and molecular epidemiology of tet(X)-positive bacteria among humans, animals, and environmental niches in China: An epidemiological, and genomic-based study.</title>
        <authorList>
            <person name="Dong N."/>
            <person name="Zeng Y."/>
            <person name="Cai C."/>
            <person name="Sun C."/>
            <person name="Lu J."/>
            <person name="Liu C."/>
            <person name="Zhou H."/>
            <person name="Sun Q."/>
            <person name="Shu L."/>
            <person name="Wang H."/>
            <person name="Wang Y."/>
            <person name="Wang S."/>
            <person name="Wu C."/>
            <person name="Chan E.W."/>
            <person name="Chen G."/>
            <person name="Shen Z."/>
            <person name="Chen S."/>
            <person name="Zhang R."/>
        </authorList>
    </citation>
    <scope>NUCLEOTIDE SEQUENCE</scope>
    <source>
        <strain evidence="8">DF46-2-2</strain>
    </source>
</reference>
<gene>
    <name evidence="8" type="primary">raiA</name>
    <name evidence="7" type="ORF">AKN88_10035</name>
    <name evidence="8" type="ORF">HX099_00700</name>
</gene>
<dbReference type="NCBIfam" id="TIGR00741">
    <property type="entry name" value="yfiA"/>
    <property type="match status" value="1"/>
</dbReference>
<dbReference type="AlphaFoldDB" id="A0A0K1XGD6"/>
<reference evidence="8" key="2">
    <citation type="submission" date="2020-06" db="EMBL/GenBank/DDBJ databases">
        <authorList>
            <person name="Dong N."/>
        </authorList>
    </citation>
    <scope>NUCLEOTIDE SEQUENCE</scope>
    <source>
        <strain evidence="8">DF46-2-2</strain>
    </source>
</reference>
<comment type="subunit">
    <text evidence="3">Associates exclusively with 100S ribosomes, which are dimers of 70S ribosomes.</text>
</comment>
<organism evidence="7 9">
    <name type="scientific">Thiopseudomonas alkaliphila</name>
    <dbReference type="NCBI Taxonomy" id="1697053"/>
    <lineage>
        <taxon>Bacteria</taxon>
        <taxon>Pseudomonadati</taxon>
        <taxon>Pseudomonadota</taxon>
        <taxon>Gammaproteobacteria</taxon>
        <taxon>Pseudomonadales</taxon>
        <taxon>Pseudomonadaceae</taxon>
        <taxon>Thiopseudomonas</taxon>
    </lineage>
</organism>
<keyword evidence="9" id="KW-1185">Reference proteome</keyword>
<dbReference type="Gene3D" id="3.30.160.100">
    <property type="entry name" value="Ribosome hibernation promotion factor-like"/>
    <property type="match status" value="1"/>
</dbReference>
<dbReference type="CDD" id="cd00552">
    <property type="entry name" value="RaiA"/>
    <property type="match status" value="1"/>
</dbReference>
<evidence type="ECO:0000256" key="1">
    <source>
        <dbReference type="ARBA" id="ARBA00022845"/>
    </source>
</evidence>
<protein>
    <recommendedName>
        <fullName evidence="4">Ribosome hibernation promoting factor</fullName>
    </recommendedName>
    <alternativeName>
        <fullName evidence="5">Hibernation factor HPF</fullName>
    </alternativeName>
</protein>
<dbReference type="STRING" id="1697053.AKN87_00525"/>
<dbReference type="InterPro" id="IPR050574">
    <property type="entry name" value="HPF/YfiA_ribosome-assoc"/>
</dbReference>
<dbReference type="GeneID" id="93982752"/>
<dbReference type="RefSeq" id="WP_053101533.1">
    <property type="nucleotide sequence ID" value="NZ_CP012358.1"/>
</dbReference>
<dbReference type="FunFam" id="3.30.160.100:FF:000001">
    <property type="entry name" value="Ribosome hibernation promoting factor"/>
    <property type="match status" value="1"/>
</dbReference>
<sequence length="102" mass="11538">MQVNISGHQLDVTEAMKNYVNDKFAKLERHSDKITSARVVMSVEKLKQKIDATILIAGGEVVANSEHEDMYAAIDLLVDKLDRQLIKHKEKLLDRNKGAVEH</sequence>
<evidence type="ECO:0000256" key="5">
    <source>
        <dbReference type="ARBA" id="ARBA00041319"/>
    </source>
</evidence>
<dbReference type="EMBL" id="CP012365">
    <property type="protein sequence ID" value="AKX60228.1"/>
    <property type="molecule type" value="Genomic_DNA"/>
</dbReference>
<evidence type="ECO:0000256" key="2">
    <source>
        <dbReference type="ARBA" id="ARBA00038434"/>
    </source>
</evidence>
<comment type="similarity">
    <text evidence="2">Belongs to the HPF/YfiA ribosome-associated protein family. Short HPF subfamily.</text>
</comment>
<dbReference type="OrthoDB" id="9795980at2"/>
<evidence type="ECO:0000313" key="7">
    <source>
        <dbReference type="EMBL" id="AKX60228.1"/>
    </source>
</evidence>
<keyword evidence="1" id="KW-0810">Translation regulation</keyword>
<comment type="function">
    <text evidence="6">During stationary phase, promotes and stabilizes dimerization of 70S ribosomes by the ribosome modulation factor (RMF), leading to the formation of inactive 100S ribosomes.</text>
</comment>
<dbReference type="Pfam" id="PF02482">
    <property type="entry name" value="Ribosomal_S30AE"/>
    <property type="match status" value="1"/>
</dbReference>
<reference evidence="7 9" key="1">
    <citation type="journal article" date="2015" name="Genome Announc.">
        <title>Genome Sequences of Oblitimonas alkaliphila gen. nov. sp. nov. (Proposed), a Novel Bacterium of the Pseudomonadaceae Family.</title>
        <authorList>
            <person name="Lauer A.C."/>
            <person name="Nicholson A.C."/>
            <person name="Humrighouse B.W."/>
            <person name="Emery B."/>
            <person name="Drobish A."/>
            <person name="Juieng P."/>
            <person name="Loparev V."/>
            <person name="McQuiston J.R."/>
        </authorList>
    </citation>
    <scope>NUCLEOTIDE SEQUENCE [LARGE SCALE GENOMIC DNA]</scope>
    <source>
        <strain evidence="7 9">E5571</strain>
    </source>
</reference>
<evidence type="ECO:0000256" key="6">
    <source>
        <dbReference type="ARBA" id="ARBA00055287"/>
    </source>
</evidence>
<dbReference type="EMBL" id="JACANB010000001">
    <property type="protein sequence ID" value="MDM1695192.1"/>
    <property type="molecule type" value="Genomic_DNA"/>
</dbReference>
<dbReference type="PATRIC" id="fig|1697052.3.peg.108"/>
<dbReference type="PANTHER" id="PTHR33231:SF1">
    <property type="entry name" value="30S RIBOSOMAL PROTEIN"/>
    <property type="match status" value="1"/>
</dbReference>
<name>A0A0K1XGD6_9GAMM</name>
<dbReference type="GO" id="GO:0045900">
    <property type="term" value="P:negative regulation of translational elongation"/>
    <property type="evidence" value="ECO:0007669"/>
    <property type="project" value="TreeGrafter"/>
</dbReference>
<evidence type="ECO:0000313" key="9">
    <source>
        <dbReference type="Proteomes" id="UP000063953"/>
    </source>
</evidence>
<dbReference type="GO" id="GO:0022627">
    <property type="term" value="C:cytosolic small ribosomal subunit"/>
    <property type="evidence" value="ECO:0007669"/>
    <property type="project" value="TreeGrafter"/>
</dbReference>
<dbReference type="Proteomes" id="UP001173465">
    <property type="component" value="Unassembled WGS sequence"/>
</dbReference>
<dbReference type="KEGG" id="pbb:AKN87_00525"/>
<dbReference type="PANTHER" id="PTHR33231">
    <property type="entry name" value="30S RIBOSOMAL PROTEIN"/>
    <property type="match status" value="1"/>
</dbReference>
<dbReference type="InterPro" id="IPR003489">
    <property type="entry name" value="RHF/RaiA"/>
</dbReference>
<dbReference type="InterPro" id="IPR036567">
    <property type="entry name" value="RHF-like"/>
</dbReference>
<proteinExistence type="inferred from homology"/>